<keyword evidence="4" id="KW-1032">Host cell membrane</keyword>
<dbReference type="GO" id="GO:0004308">
    <property type="term" value="F:exo-alpha-sialidase activity"/>
    <property type="evidence" value="ECO:0007669"/>
    <property type="project" value="InterPro"/>
</dbReference>
<evidence type="ECO:0000256" key="2">
    <source>
        <dbReference type="ARBA" id="ARBA00004336"/>
    </source>
</evidence>
<dbReference type="Proteomes" id="UP000164555">
    <property type="component" value="Genome"/>
</dbReference>
<evidence type="ECO:0000256" key="10">
    <source>
        <dbReference type="ARBA" id="ARBA00022870"/>
    </source>
</evidence>
<dbReference type="CAZy" id="GH83">
    <property type="family name" value="Glycoside Hydrolase Family 83"/>
</dbReference>
<keyword evidence="11 22" id="KW-0261">Viral envelope protein</keyword>
<keyword evidence="9" id="KW-0946">Virion</keyword>
<evidence type="ECO:0000256" key="17">
    <source>
        <dbReference type="ARBA" id="ARBA00023296"/>
    </source>
</evidence>
<keyword evidence="10" id="KW-1043">Host membrane</keyword>
<comment type="subcellular location">
    <subcellularLocation>
        <location evidence="2">Host cell membrane</location>
        <topology evidence="2">Single-pass type II membrane protein</topology>
    </subcellularLocation>
    <subcellularLocation>
        <location evidence="1">Virion membrane</location>
        <topology evidence="1">Single-pass type II membrane protein</topology>
    </subcellularLocation>
</comment>
<evidence type="ECO:0000256" key="8">
    <source>
        <dbReference type="ARBA" id="ARBA00022804"/>
    </source>
</evidence>
<dbReference type="KEGG" id="vg:20964428"/>
<dbReference type="GeneID" id="20964428"/>
<keyword evidence="13 23" id="KW-1133">Transmembrane helix</keyword>
<evidence type="ECO:0000256" key="3">
    <source>
        <dbReference type="ARBA" id="ARBA00007701"/>
    </source>
</evidence>
<comment type="similarity">
    <text evidence="3 22">Belongs to the paramyxoviruses hemagglutinin-neuraminidase family.</text>
</comment>
<dbReference type="GO" id="GO:0046789">
    <property type="term" value="F:host cell surface receptor binding"/>
    <property type="evidence" value="ECO:0007669"/>
    <property type="project" value="InterPro"/>
</dbReference>
<keyword evidence="17" id="KW-1160">Virus entry into host cell</keyword>
<dbReference type="RefSeq" id="YP_009094151.1">
    <property type="nucleotide sequence ID" value="NC_025360.1"/>
</dbReference>
<keyword evidence="6" id="KW-0945">Host-virus interaction</keyword>
<dbReference type="EMBL" id="EF646380">
    <property type="protein sequence ID" value="ABW38055.1"/>
    <property type="molecule type" value="Viral_cRNA"/>
</dbReference>
<evidence type="ECO:0000256" key="5">
    <source>
        <dbReference type="ARBA" id="ARBA00022546"/>
    </source>
</evidence>
<dbReference type="Gene3D" id="2.120.10.10">
    <property type="match status" value="1"/>
</dbReference>
<comment type="subunit">
    <text evidence="19">Homotetramer; composed of disulfide-linked homodimers. Interacts with F protein trimer.</text>
</comment>
<accession>B1NLR8</accession>
<dbReference type="Pfam" id="PF00423">
    <property type="entry name" value="HN"/>
    <property type="match status" value="1"/>
</dbReference>
<dbReference type="GO" id="GO:0019031">
    <property type="term" value="C:viral envelope"/>
    <property type="evidence" value="ECO:0007669"/>
    <property type="project" value="UniProtKB-KW"/>
</dbReference>
<evidence type="ECO:0000256" key="7">
    <source>
        <dbReference type="ARBA" id="ARBA00022692"/>
    </source>
</evidence>
<dbReference type="SUPFAM" id="SSF50939">
    <property type="entry name" value="Sialidases"/>
    <property type="match status" value="1"/>
</dbReference>
<evidence type="ECO:0000256" key="15">
    <source>
        <dbReference type="ARBA" id="ARBA00023157"/>
    </source>
</evidence>
<feature type="disulfide bond" evidence="21">
    <location>
        <begin position="467"/>
        <end position="477"/>
    </location>
</feature>
<evidence type="ECO:0000256" key="1">
    <source>
        <dbReference type="ARBA" id="ARBA00004208"/>
    </source>
</evidence>
<keyword evidence="16" id="KW-0325">Glycoprotein</keyword>
<dbReference type="GO" id="GO:0046718">
    <property type="term" value="P:symbiont entry into host cell"/>
    <property type="evidence" value="ECO:0007669"/>
    <property type="project" value="UniProtKB-KW"/>
</dbReference>
<dbReference type="PIRSF" id="PIRSF001072">
    <property type="entry name" value="Hemagglut-neuramid_paramyxoV"/>
    <property type="match status" value="1"/>
</dbReference>
<keyword evidence="14 23" id="KW-0472">Membrane</keyword>
<feature type="disulfide bond" evidence="21">
    <location>
        <begin position="196"/>
        <end position="220"/>
    </location>
</feature>
<evidence type="ECO:0000256" key="19">
    <source>
        <dbReference type="ARBA" id="ARBA00046688"/>
    </source>
</evidence>
<sequence length="576" mass="62042">MPPAPSPVHDPSSFYGSSLFNEDTASRKGTSEEIHLLGIRWNTVLIVLGLILAIIGIGIGASSFSASGITGNTTKEIRLIVEEMSYGLVRISDSVRQEISPKVTLLQNAVLSSIPALVTTETNTIINAVKNHCNSPPTPPPPTEAPLKKHETGMAPLDPTTYWTCTSGTPRFYSSPNATFIPGPSPLPHTATPGGCVRIPSMHIGSEIYAYTSNLIASGCQDIGKSYQNVQIGVLDRTPEGNPEMSPMLSHTFPINDNRKSCSIVTLKRAAYIYCSQPKVTEFVDYQTPGIEPMSLDHINANGTTKTWIYSPTEVVTDVPYASMYPSVGSGVVIDGKLVFLVYGGLLNGIQVPAMCLSPECPGIDQAACNASQYNQYLSGRQVVNGIATVDLMNGQKPHISVETISPSKNWFGAEGRLVYMGGRLYIYIRSTGWHSPIQIGVIYTMNPLAITWVTNTVLSRPGSAGCDWNNRCPKACLSGVYTDAYPISPDYNHLATMILHSTSTRSNPVMVYSSPTNMVNYAQLTTTAQIAGYTTTSCFTDNEVGYCATALELTPGTLSSVQPILVMTKIPKECV</sequence>
<protein>
    <submittedName>
        <fullName evidence="24">Hemagglutinin-neuraminidase</fullName>
    </submittedName>
</protein>
<evidence type="ECO:0000256" key="14">
    <source>
        <dbReference type="ARBA" id="ARBA00023136"/>
    </source>
</evidence>
<evidence type="ECO:0000256" key="20">
    <source>
        <dbReference type="PIRSR" id="PIRSR001072-1"/>
    </source>
</evidence>
<evidence type="ECO:0000256" key="18">
    <source>
        <dbReference type="ARBA" id="ARBA00025476"/>
    </source>
</evidence>
<dbReference type="InterPro" id="IPR016285">
    <property type="entry name" value="Hemagglutn-neuramid"/>
</dbReference>
<dbReference type="InterPro" id="IPR036278">
    <property type="entry name" value="Sialidase_sf"/>
</dbReference>
<keyword evidence="5 22" id="KW-0348">Hemagglutinin</keyword>
<comment type="function">
    <text evidence="18">Attaches the virus to sialic acid-containing cell receptors and thereby initiating infection. Binding of HN protein to the receptor induces a conformational change that allows the F protein to trigger virion/cell membranes fusion.</text>
</comment>
<feature type="transmembrane region" description="Helical" evidence="23">
    <location>
        <begin position="44"/>
        <end position="64"/>
    </location>
</feature>
<dbReference type="OrthoDB" id="12739at10239"/>
<feature type="disulfide bond" evidence="21">
    <location>
        <begin position="262"/>
        <end position="275"/>
    </location>
</feature>
<keyword evidence="12" id="KW-0735">Signal-anchor</keyword>
<evidence type="ECO:0000256" key="9">
    <source>
        <dbReference type="ARBA" id="ARBA00022844"/>
    </source>
</evidence>
<evidence type="ECO:0000256" key="4">
    <source>
        <dbReference type="ARBA" id="ARBA00022511"/>
    </source>
</evidence>
<organism evidence="24 25">
    <name type="scientific">Salmon aquaparamyxovirus</name>
    <dbReference type="NCBI Taxonomy" id="381543"/>
    <lineage>
        <taxon>Viruses</taxon>
        <taxon>Riboviria</taxon>
        <taxon>Orthornavirae</taxon>
        <taxon>Negarnaviricota</taxon>
        <taxon>Haploviricotina</taxon>
        <taxon>Monjiviricetes</taxon>
        <taxon>Mononegavirales</taxon>
        <taxon>Paramyxoviridae</taxon>
        <taxon>Feraresvirinae</taxon>
        <taxon>Aquaparamyxovirus</taxon>
        <taxon>Aquaparamyxovirus salmonis</taxon>
    </lineage>
</organism>
<keyword evidence="7 23" id="KW-0812">Transmembrane</keyword>
<dbReference type="InterPro" id="IPR000665">
    <property type="entry name" value="Hemagglutn/HN"/>
</dbReference>
<reference evidence="24 25" key="1">
    <citation type="journal article" date="2008" name="Virology">
        <title>The complete genome sequence of the Atlantic salmon paramyxovirus (ASPV).</title>
        <authorList>
            <person name="Nylund S."/>
            <person name="Karlsen M."/>
            <person name="Nylund A."/>
        </authorList>
    </citation>
    <scope>NUCLEOTIDE SEQUENCE [LARGE SCALE GENOMIC DNA]</scope>
    <source>
        <strain evidence="24">ASPV-Ro</strain>
    </source>
</reference>
<evidence type="ECO:0000256" key="6">
    <source>
        <dbReference type="ARBA" id="ARBA00022581"/>
    </source>
</evidence>
<keyword evidence="8" id="KW-1161">Viral attachment to host cell</keyword>
<evidence type="ECO:0000256" key="13">
    <source>
        <dbReference type="ARBA" id="ARBA00022989"/>
    </source>
</evidence>
<name>B1NLR8_9MONO</name>
<keyword evidence="15 21" id="KW-1015">Disulfide bond</keyword>
<proteinExistence type="inferred from homology"/>
<evidence type="ECO:0000256" key="22">
    <source>
        <dbReference type="RuleBase" id="RU004216"/>
    </source>
</evidence>
<evidence type="ECO:0000256" key="23">
    <source>
        <dbReference type="SAM" id="Phobius"/>
    </source>
</evidence>
<dbReference type="GO" id="GO:0020002">
    <property type="term" value="C:host cell plasma membrane"/>
    <property type="evidence" value="ECO:0007669"/>
    <property type="project" value="UniProtKB-SubCell"/>
</dbReference>
<evidence type="ECO:0000256" key="12">
    <source>
        <dbReference type="ARBA" id="ARBA00022968"/>
    </source>
</evidence>
<evidence type="ECO:0000256" key="21">
    <source>
        <dbReference type="PIRSR" id="PIRSR001072-2"/>
    </source>
</evidence>
<dbReference type="GO" id="GO:0019062">
    <property type="term" value="P:virion attachment to host cell"/>
    <property type="evidence" value="ECO:0007669"/>
    <property type="project" value="UniProtKB-KW"/>
</dbReference>
<evidence type="ECO:0000313" key="24">
    <source>
        <dbReference type="EMBL" id="ABW38055.1"/>
    </source>
</evidence>
<evidence type="ECO:0000256" key="11">
    <source>
        <dbReference type="ARBA" id="ARBA00022879"/>
    </source>
</evidence>
<feature type="glycosylation site" description="N-linked (GlcNAc...) asparagine; by host" evidence="20">
    <location>
        <position position="302"/>
    </location>
</feature>
<dbReference type="GO" id="GO:0055036">
    <property type="term" value="C:virion membrane"/>
    <property type="evidence" value="ECO:0007669"/>
    <property type="project" value="UniProtKB-SubCell"/>
</dbReference>
<evidence type="ECO:0000256" key="16">
    <source>
        <dbReference type="ARBA" id="ARBA00023180"/>
    </source>
</evidence>
<evidence type="ECO:0000313" key="25">
    <source>
        <dbReference type="Proteomes" id="UP000164555"/>
    </source>
</evidence>
<feature type="disulfide bond" evidence="21">
    <location>
        <begin position="539"/>
        <end position="548"/>
    </location>
</feature>